<reference evidence="1 2" key="1">
    <citation type="submission" date="2017-11" db="EMBL/GenBank/DDBJ databases">
        <title>De-novo sequencing of pomegranate (Punica granatum L.) genome.</title>
        <authorList>
            <person name="Akparov Z."/>
            <person name="Amiraslanov A."/>
            <person name="Hajiyeva S."/>
            <person name="Abbasov M."/>
            <person name="Kaur K."/>
            <person name="Hamwieh A."/>
            <person name="Solovyev V."/>
            <person name="Salamov A."/>
            <person name="Braich B."/>
            <person name="Kosarev P."/>
            <person name="Mahmoud A."/>
            <person name="Hajiyev E."/>
            <person name="Babayeva S."/>
            <person name="Izzatullayeva V."/>
            <person name="Mammadov A."/>
            <person name="Mammadov A."/>
            <person name="Sharifova S."/>
            <person name="Ojaghi J."/>
            <person name="Eynullazada K."/>
            <person name="Bayramov B."/>
            <person name="Abdulazimova A."/>
            <person name="Shahmuradov I."/>
        </authorList>
    </citation>
    <scope>NUCLEOTIDE SEQUENCE [LARGE SCALE GENOMIC DNA]</scope>
    <source>
        <strain evidence="2">cv. AG2017</strain>
        <tissue evidence="1">Leaf</tissue>
    </source>
</reference>
<dbReference type="EMBL" id="PGOL01000722">
    <property type="protein sequence ID" value="PKI65847.1"/>
    <property type="molecule type" value="Genomic_DNA"/>
</dbReference>
<sequence length="230" mass="24827">MNSAVAMSRGRMATANLGSDDCLASPVPFCYLHGNPGVFSVVMSQDPLVAPTDPAVNSNPRIEKGGSDHIHLAQVHHILVKQKVEPGIDVVKPDHDLPWTGLIGLLMRFRELVVFGVKNEALGDGPHELVFDDLVNFNDIPTSTPGRGSPIASMLVKTLPMFLEGLTLAIRADEEARLKKKMMISVEIEREGSRGGFVFVVAHDPQSKLGCVAILSSCTHEAWVRVGGKC</sequence>
<protein>
    <submittedName>
        <fullName evidence="1">Uncharacterized protein</fullName>
    </submittedName>
</protein>
<name>A0A2I0KBD9_PUNGR</name>
<evidence type="ECO:0000313" key="1">
    <source>
        <dbReference type="EMBL" id="PKI65847.1"/>
    </source>
</evidence>
<proteinExistence type="predicted"/>
<gene>
    <name evidence="1" type="ORF">CRG98_013751</name>
</gene>
<keyword evidence="2" id="KW-1185">Reference proteome</keyword>
<organism evidence="1 2">
    <name type="scientific">Punica granatum</name>
    <name type="common">Pomegranate</name>
    <dbReference type="NCBI Taxonomy" id="22663"/>
    <lineage>
        <taxon>Eukaryota</taxon>
        <taxon>Viridiplantae</taxon>
        <taxon>Streptophyta</taxon>
        <taxon>Embryophyta</taxon>
        <taxon>Tracheophyta</taxon>
        <taxon>Spermatophyta</taxon>
        <taxon>Magnoliopsida</taxon>
        <taxon>eudicotyledons</taxon>
        <taxon>Gunneridae</taxon>
        <taxon>Pentapetalae</taxon>
        <taxon>rosids</taxon>
        <taxon>malvids</taxon>
        <taxon>Myrtales</taxon>
        <taxon>Lythraceae</taxon>
        <taxon>Punica</taxon>
    </lineage>
</organism>
<dbReference type="AlphaFoldDB" id="A0A2I0KBD9"/>
<dbReference type="Proteomes" id="UP000233551">
    <property type="component" value="Unassembled WGS sequence"/>
</dbReference>
<accession>A0A2I0KBD9</accession>
<evidence type="ECO:0000313" key="2">
    <source>
        <dbReference type="Proteomes" id="UP000233551"/>
    </source>
</evidence>
<comment type="caution">
    <text evidence="1">The sequence shown here is derived from an EMBL/GenBank/DDBJ whole genome shotgun (WGS) entry which is preliminary data.</text>
</comment>